<dbReference type="Gene3D" id="3.90.1150.10">
    <property type="entry name" value="Aspartate Aminotransferase, domain 1"/>
    <property type="match status" value="1"/>
</dbReference>
<evidence type="ECO:0000256" key="2">
    <source>
        <dbReference type="ARBA" id="ARBA00022605"/>
    </source>
</evidence>
<dbReference type="InterPro" id="IPR005814">
    <property type="entry name" value="Aminotrans_3"/>
</dbReference>
<keyword evidence="5" id="KW-0963">Cytoplasm</keyword>
<feature type="binding site" evidence="5">
    <location>
        <position position="280"/>
    </location>
    <ligand>
        <name>N(2)-acetyl-L-ornithine</name>
        <dbReference type="ChEBI" id="CHEBI:57805"/>
    </ligand>
</feature>
<dbReference type="GO" id="GO:0003992">
    <property type="term" value="F:N2-acetyl-L-ornithine:2-oxoglutarate 5-aminotransferase activity"/>
    <property type="evidence" value="ECO:0007669"/>
    <property type="project" value="UniProtKB-UniRule"/>
</dbReference>
<dbReference type="AlphaFoldDB" id="A0A1Y4LE19"/>
<feature type="binding site" evidence="5">
    <location>
        <begin position="223"/>
        <end position="226"/>
    </location>
    <ligand>
        <name>pyridoxal 5'-phosphate</name>
        <dbReference type="ChEBI" id="CHEBI:597326"/>
    </ligand>
</feature>
<dbReference type="Gene3D" id="3.40.640.10">
    <property type="entry name" value="Type I PLP-dependent aspartate aminotransferase-like (Major domain)"/>
    <property type="match status" value="1"/>
</dbReference>
<comment type="similarity">
    <text evidence="5">Belongs to the class-III pyridoxal-phosphate-dependent aminotransferase family. ArgD subfamily.</text>
</comment>
<comment type="subunit">
    <text evidence="5">Homodimer.</text>
</comment>
<evidence type="ECO:0000313" key="6">
    <source>
        <dbReference type="EMBL" id="OUP52322.1"/>
    </source>
</evidence>
<evidence type="ECO:0000256" key="4">
    <source>
        <dbReference type="ARBA" id="ARBA00022898"/>
    </source>
</evidence>
<dbReference type="InterPro" id="IPR015421">
    <property type="entry name" value="PyrdxlP-dep_Trfase_major"/>
</dbReference>
<feature type="binding site" evidence="5">
    <location>
        <position position="281"/>
    </location>
    <ligand>
        <name>pyridoxal 5'-phosphate</name>
        <dbReference type="ChEBI" id="CHEBI:597326"/>
    </ligand>
</feature>
<proteinExistence type="inferred from homology"/>
<comment type="caution">
    <text evidence="6">The sequence shown here is derived from an EMBL/GenBank/DDBJ whole genome shotgun (WGS) entry which is preliminary data.</text>
</comment>
<dbReference type="PIRSF" id="PIRSF000521">
    <property type="entry name" value="Transaminase_4ab_Lys_Orn"/>
    <property type="match status" value="1"/>
</dbReference>
<dbReference type="Proteomes" id="UP000195897">
    <property type="component" value="Unassembled WGS sequence"/>
</dbReference>
<comment type="cofactor">
    <cofactor evidence="5">
        <name>pyridoxal 5'-phosphate</name>
        <dbReference type="ChEBI" id="CHEBI:597326"/>
    </cofactor>
    <text evidence="5">Binds 1 pyridoxal phosphate per subunit.</text>
</comment>
<organism evidence="6 7">
    <name type="scientific">Butyricicoccus pullicaecorum</name>
    <dbReference type="NCBI Taxonomy" id="501571"/>
    <lineage>
        <taxon>Bacteria</taxon>
        <taxon>Bacillati</taxon>
        <taxon>Bacillota</taxon>
        <taxon>Clostridia</taxon>
        <taxon>Eubacteriales</taxon>
        <taxon>Butyricicoccaceae</taxon>
        <taxon>Butyricicoccus</taxon>
    </lineage>
</organism>
<dbReference type="NCBIfam" id="NF002874">
    <property type="entry name" value="PRK03244.1"/>
    <property type="match status" value="1"/>
</dbReference>
<feature type="binding site" evidence="5">
    <location>
        <position position="141"/>
    </location>
    <ligand>
        <name>N(2)-acetyl-L-ornithine</name>
        <dbReference type="ChEBI" id="CHEBI:57805"/>
    </ligand>
</feature>
<dbReference type="PROSITE" id="PS00600">
    <property type="entry name" value="AA_TRANSFER_CLASS_3"/>
    <property type="match status" value="1"/>
</dbReference>
<keyword evidence="2 5" id="KW-0028">Amino-acid biosynthesis</keyword>
<evidence type="ECO:0000256" key="1">
    <source>
        <dbReference type="ARBA" id="ARBA00022576"/>
    </source>
</evidence>
<comment type="catalytic activity">
    <reaction evidence="5">
        <text>N(2)-acetyl-L-ornithine + 2-oxoglutarate = N-acetyl-L-glutamate 5-semialdehyde + L-glutamate</text>
        <dbReference type="Rhea" id="RHEA:18049"/>
        <dbReference type="ChEBI" id="CHEBI:16810"/>
        <dbReference type="ChEBI" id="CHEBI:29123"/>
        <dbReference type="ChEBI" id="CHEBI:29985"/>
        <dbReference type="ChEBI" id="CHEBI:57805"/>
        <dbReference type="EC" id="2.6.1.11"/>
    </reaction>
</comment>
<dbReference type="CDD" id="cd00610">
    <property type="entry name" value="OAT_like"/>
    <property type="match status" value="1"/>
</dbReference>
<keyword evidence="4 5" id="KW-0663">Pyridoxal phosphate</keyword>
<evidence type="ECO:0000256" key="3">
    <source>
        <dbReference type="ARBA" id="ARBA00022679"/>
    </source>
</evidence>
<comment type="miscellaneous">
    <text evidence="5">May also have succinyldiaminopimelate aminotransferase activity, thus carrying out the corresponding step in lysine biosynthesis.</text>
</comment>
<dbReference type="SUPFAM" id="SSF53383">
    <property type="entry name" value="PLP-dependent transferases"/>
    <property type="match status" value="1"/>
</dbReference>
<dbReference type="NCBIfam" id="TIGR00707">
    <property type="entry name" value="argD"/>
    <property type="match status" value="1"/>
</dbReference>
<dbReference type="GO" id="GO:0005737">
    <property type="term" value="C:cytoplasm"/>
    <property type="evidence" value="ECO:0007669"/>
    <property type="project" value="UniProtKB-SubCell"/>
</dbReference>
<keyword evidence="1 5" id="KW-0032">Aminotransferase</keyword>
<keyword evidence="3 5" id="KW-0808">Transferase</keyword>
<name>A0A1Y4LE19_9FIRM</name>
<comment type="pathway">
    <text evidence="5">Amino-acid biosynthesis; L-arginine biosynthesis; N(2)-acetyl-L-ornithine from L-glutamate: step 4/4.</text>
</comment>
<dbReference type="EC" id="2.6.1.11" evidence="5"/>
<evidence type="ECO:0000313" key="7">
    <source>
        <dbReference type="Proteomes" id="UP000195897"/>
    </source>
</evidence>
<dbReference type="Pfam" id="PF00202">
    <property type="entry name" value="Aminotran_3"/>
    <property type="match status" value="1"/>
</dbReference>
<dbReference type="GO" id="GO:0030170">
    <property type="term" value="F:pyridoxal phosphate binding"/>
    <property type="evidence" value="ECO:0007669"/>
    <property type="project" value="InterPro"/>
</dbReference>
<dbReference type="InterPro" id="IPR049704">
    <property type="entry name" value="Aminotrans_3_PPA_site"/>
</dbReference>
<sequence length="394" mass="42711">MTYQELKSEEQQYVMQTYGRFPIALDHGQGAQLWDVEGKRYIDLASGIGVNCLGYNHPVLTHAIEEQIHKLMHVSNLFTTAPMVQTAKTLVEATGMGKVFFANSGAEANEGAIKLARKYSYDKYGKGRSKIITLWNSFHGRTVTTLKATGQTRFHDYFFPFTEGFDYATAGDLDDLKSKIDDSTCAVMFELIQGEGGVLPQDPAFVQAVRELCTEKDLLLIVDEVQTGIGRTGSLFCFQQYGILPDVVTMAKGLGGGVPIGAVMAAKNCCDVLTPGTHATTFGGTPTVCAAANAVLSIVNDEKFLAEVREKGEYLKNAILSLGSPAIHGVRGKGLMLGIIVDEGQHSVFANKLIEHGVLVITAGKNAVRLLPPLTITYEELDEAIAIMKTVFCD</sequence>
<dbReference type="GO" id="GO:0042802">
    <property type="term" value="F:identical protein binding"/>
    <property type="evidence" value="ECO:0007669"/>
    <property type="project" value="TreeGrafter"/>
</dbReference>
<dbReference type="InterPro" id="IPR015424">
    <property type="entry name" value="PyrdxlP-dep_Trfase"/>
</dbReference>
<accession>A0A1Y4LE19</accession>
<dbReference type="PANTHER" id="PTHR11986:SF79">
    <property type="entry name" value="ACETYLORNITHINE AMINOTRANSFERASE, MITOCHONDRIAL"/>
    <property type="match status" value="1"/>
</dbReference>
<gene>
    <name evidence="5" type="primary">argD</name>
    <name evidence="6" type="ORF">B5F17_09790</name>
</gene>
<feature type="binding site" evidence="5">
    <location>
        <begin position="105"/>
        <end position="106"/>
    </location>
    <ligand>
        <name>pyridoxal 5'-phosphate</name>
        <dbReference type="ChEBI" id="CHEBI:597326"/>
    </ligand>
</feature>
<keyword evidence="5" id="KW-0055">Arginine biosynthesis</keyword>
<protein>
    <recommendedName>
        <fullName evidence="5">Acetylornithine aminotransferase</fullName>
        <shortName evidence="5">ACOAT</shortName>
        <ecNumber evidence="5">2.6.1.11</ecNumber>
    </recommendedName>
</protein>
<dbReference type="NCBIfam" id="NF002325">
    <property type="entry name" value="PRK01278.1"/>
    <property type="match status" value="1"/>
</dbReference>
<comment type="subcellular location">
    <subcellularLocation>
        <location evidence="5">Cytoplasm</location>
    </subcellularLocation>
</comment>
<feature type="binding site" evidence="5">
    <location>
        <position position="138"/>
    </location>
    <ligand>
        <name>pyridoxal 5'-phosphate</name>
        <dbReference type="ChEBI" id="CHEBI:597326"/>
    </ligand>
</feature>
<reference evidence="7" key="1">
    <citation type="submission" date="2017-04" db="EMBL/GenBank/DDBJ databases">
        <title>Function of individual gut microbiota members based on whole genome sequencing of pure cultures obtained from chicken caecum.</title>
        <authorList>
            <person name="Medvecky M."/>
            <person name="Cejkova D."/>
            <person name="Polansky O."/>
            <person name="Karasova D."/>
            <person name="Kubasova T."/>
            <person name="Cizek A."/>
            <person name="Rychlik I."/>
        </authorList>
    </citation>
    <scope>NUCLEOTIDE SEQUENCE [LARGE SCALE GENOMIC DNA]</scope>
    <source>
        <strain evidence="7">An180</strain>
    </source>
</reference>
<dbReference type="FunFam" id="3.40.640.10:FF:000004">
    <property type="entry name" value="Acetylornithine aminotransferase"/>
    <property type="match status" value="1"/>
</dbReference>
<dbReference type="InterPro" id="IPR004636">
    <property type="entry name" value="AcOrn/SuccOrn_fam"/>
</dbReference>
<dbReference type="GO" id="GO:0006526">
    <property type="term" value="P:L-arginine biosynthetic process"/>
    <property type="evidence" value="ECO:0007669"/>
    <property type="project" value="UniProtKB-UniRule"/>
</dbReference>
<dbReference type="RefSeq" id="WP_087373455.1">
    <property type="nucleotide sequence ID" value="NZ_JBKTCX010000008.1"/>
</dbReference>
<evidence type="ECO:0000256" key="5">
    <source>
        <dbReference type="HAMAP-Rule" id="MF_01107"/>
    </source>
</evidence>
<dbReference type="UniPathway" id="UPA00068">
    <property type="reaction ID" value="UER00109"/>
</dbReference>
<dbReference type="EMBL" id="NFKK01000011">
    <property type="protein sequence ID" value="OUP52322.1"/>
    <property type="molecule type" value="Genomic_DNA"/>
</dbReference>
<dbReference type="HAMAP" id="MF_01107">
    <property type="entry name" value="ArgD_aminotrans_3"/>
    <property type="match status" value="1"/>
</dbReference>
<dbReference type="InterPro" id="IPR050103">
    <property type="entry name" value="Class-III_PLP-dep_AT"/>
</dbReference>
<feature type="modified residue" description="N6-(pyridoxal phosphate)lysine" evidence="5">
    <location>
        <position position="252"/>
    </location>
</feature>
<dbReference type="PANTHER" id="PTHR11986">
    <property type="entry name" value="AMINOTRANSFERASE CLASS III"/>
    <property type="match status" value="1"/>
</dbReference>
<dbReference type="InterPro" id="IPR015422">
    <property type="entry name" value="PyrdxlP-dep_Trfase_small"/>
</dbReference>